<dbReference type="InterPro" id="IPR005106">
    <property type="entry name" value="Asp/hSer_DH_NAD-bd"/>
</dbReference>
<dbReference type="SUPFAM" id="SSF51735">
    <property type="entry name" value="NAD(P)-binding Rossmann-fold domains"/>
    <property type="match status" value="1"/>
</dbReference>
<dbReference type="Proteomes" id="UP001244297">
    <property type="component" value="Unassembled WGS sequence"/>
</dbReference>
<feature type="domain" description="Aspartate/homoserine dehydrogenase NAD-binding" evidence="1">
    <location>
        <begin position="24"/>
        <end position="133"/>
    </location>
</feature>
<feature type="domain" description="SAF" evidence="2">
    <location>
        <begin position="355"/>
        <end position="415"/>
    </location>
</feature>
<dbReference type="EMBL" id="JAUFPT010000007">
    <property type="protein sequence ID" value="MDN3569642.1"/>
    <property type="molecule type" value="Genomic_DNA"/>
</dbReference>
<dbReference type="PANTHER" id="PTHR37850:SF1">
    <property type="entry name" value="SAF DOMAIN PROTEIN"/>
    <property type="match status" value="1"/>
</dbReference>
<dbReference type="PANTHER" id="PTHR37850">
    <property type="entry name" value="STRU PROTEIN"/>
    <property type="match status" value="1"/>
</dbReference>
<accession>A0ABT8AIJ4</accession>
<organism evidence="4 5">
    <name type="scientific">Methylobacterium longum</name>
    <dbReference type="NCBI Taxonomy" id="767694"/>
    <lineage>
        <taxon>Bacteria</taxon>
        <taxon>Pseudomonadati</taxon>
        <taxon>Pseudomonadota</taxon>
        <taxon>Alphaproteobacteria</taxon>
        <taxon>Hyphomicrobiales</taxon>
        <taxon>Methylobacteriaceae</taxon>
        <taxon>Methylobacterium</taxon>
    </lineage>
</organism>
<proteinExistence type="predicted"/>
<evidence type="ECO:0000259" key="1">
    <source>
        <dbReference type="Pfam" id="PF03447"/>
    </source>
</evidence>
<dbReference type="InterPro" id="IPR013974">
    <property type="entry name" value="SAF"/>
</dbReference>
<name>A0ABT8AIJ4_9HYPH</name>
<comment type="caution">
    <text evidence="4">The sequence shown here is derived from an EMBL/GenBank/DDBJ whole genome shotgun (WGS) entry which is preliminary data.</text>
</comment>
<dbReference type="Pfam" id="PF03447">
    <property type="entry name" value="NAD_binding_3"/>
    <property type="match status" value="1"/>
</dbReference>
<evidence type="ECO:0000313" key="4">
    <source>
        <dbReference type="EMBL" id="MDN3569642.1"/>
    </source>
</evidence>
<dbReference type="CDD" id="cd11616">
    <property type="entry name" value="SAF_DH_OX_like"/>
    <property type="match status" value="1"/>
</dbReference>
<dbReference type="Pfam" id="PF21135">
    <property type="entry name" value="DRL_cat"/>
    <property type="match status" value="1"/>
</dbReference>
<evidence type="ECO:0000259" key="3">
    <source>
        <dbReference type="Pfam" id="PF21135"/>
    </source>
</evidence>
<reference evidence="5" key="1">
    <citation type="journal article" date="2019" name="Int. J. Syst. Evol. Microbiol.">
        <title>The Global Catalogue of Microorganisms (GCM) 10K type strain sequencing project: providing services to taxonomists for standard genome sequencing and annotation.</title>
        <authorList>
            <consortium name="The Broad Institute Genomics Platform"/>
            <consortium name="The Broad Institute Genome Sequencing Center for Infectious Disease"/>
            <person name="Wu L."/>
            <person name="Ma J."/>
        </authorList>
    </citation>
    <scope>NUCLEOTIDE SEQUENCE [LARGE SCALE GENOMIC DNA]</scope>
    <source>
        <strain evidence="5">CECT 7806</strain>
    </source>
</reference>
<evidence type="ECO:0000313" key="5">
    <source>
        <dbReference type="Proteomes" id="UP001244297"/>
    </source>
</evidence>
<dbReference type="InterPro" id="IPR048423">
    <property type="entry name" value="DRL_cat"/>
</dbReference>
<dbReference type="InterPro" id="IPR036291">
    <property type="entry name" value="NAD(P)-bd_dom_sf"/>
</dbReference>
<dbReference type="RefSeq" id="WP_238291656.1">
    <property type="nucleotide sequence ID" value="NZ_BPQS01000043.1"/>
</dbReference>
<dbReference type="Gene3D" id="3.40.50.720">
    <property type="entry name" value="NAD(P)-binding Rossmann-like Domain"/>
    <property type="match status" value="1"/>
</dbReference>
<feature type="domain" description="Oxidoreductase DRL-like catalytic" evidence="3">
    <location>
        <begin position="158"/>
        <end position="327"/>
    </location>
</feature>
<dbReference type="Pfam" id="PF08666">
    <property type="entry name" value="SAF"/>
    <property type="match status" value="1"/>
</dbReference>
<keyword evidence="5" id="KW-1185">Reference proteome</keyword>
<protein>
    <submittedName>
        <fullName evidence="4">Saccharopine dehydrogenase NADP-binding domain-containing protein</fullName>
    </submittedName>
</protein>
<evidence type="ECO:0000259" key="2">
    <source>
        <dbReference type="Pfam" id="PF08666"/>
    </source>
</evidence>
<sequence>MILVDSALARREADGEPIRVALVGAGFQGKGIVRQIVRSTTGMRVVGVANRHGEQARRAFADLGIEPIEAEGRAAIESAIAAGRPVATEDAVALVQADGVDVVVEVTGSIEYAAQIVLAAIEAGKHVVQMNAEMDGTVGPILKAKADRANVIYTFADGDQPGVQMNLYRFVAGLGVKPVLCGNIKGLHDPYRNPTTQRSFAEKWGQKPAMVASFADGTKISYEQAIVANGTGFGVARRGMLGPDFSGGDPTAPLVPLEATLSAFTEALDQSRTGLVDYVVGARPGPGVFVIGTHDDPVQQHFLNLYKLGAGPYYCFSTPYHLCHFEVPTSLARAVLFRDAVLAPAGAPRVGVISVAKKDLAPGEIIQEFGGYEAYGVAENSAVIDREDLLPLGLALGAALKHAVPKDQPIRFSDVDLPPGRLVDRLYAEQRAHFSAQPETGRVA</sequence>
<gene>
    <name evidence="4" type="ORF">QWZ18_03250</name>
</gene>